<evidence type="ECO:0000313" key="11">
    <source>
        <dbReference type="Proteomes" id="UP001501427"/>
    </source>
</evidence>
<accession>A0A7W7IDE0</accession>
<dbReference type="InterPro" id="IPR051795">
    <property type="entry name" value="Glycosyl_Hydrlase_43"/>
</dbReference>
<evidence type="ECO:0000256" key="6">
    <source>
        <dbReference type="RuleBase" id="RU361187"/>
    </source>
</evidence>
<dbReference type="Proteomes" id="UP001501427">
    <property type="component" value="Unassembled WGS sequence"/>
</dbReference>
<dbReference type="Gene3D" id="2.60.120.200">
    <property type="match status" value="1"/>
</dbReference>
<reference evidence="9 10" key="2">
    <citation type="submission" date="2020-08" db="EMBL/GenBank/DDBJ databases">
        <title>Sequencing the genomes of 1000 actinobacteria strains.</title>
        <authorList>
            <person name="Klenk H.-P."/>
        </authorList>
    </citation>
    <scope>NUCLEOTIDE SEQUENCE [LARGE SCALE GENOMIC DNA]</scope>
    <source>
        <strain evidence="9 10">DSM 44772</strain>
    </source>
</reference>
<dbReference type="Proteomes" id="UP000549343">
    <property type="component" value="Unassembled WGS sequence"/>
</dbReference>
<dbReference type="CDD" id="cd18617">
    <property type="entry name" value="GH43_XynB-like"/>
    <property type="match status" value="1"/>
</dbReference>
<evidence type="ECO:0000256" key="5">
    <source>
        <dbReference type="PIRSR" id="PIRSR606710-2"/>
    </source>
</evidence>
<dbReference type="GO" id="GO:0005975">
    <property type="term" value="P:carbohydrate metabolic process"/>
    <property type="evidence" value="ECO:0007669"/>
    <property type="project" value="InterPro"/>
</dbReference>
<dbReference type="Gene3D" id="2.115.10.20">
    <property type="entry name" value="Glycosyl hydrolase domain, family 43"/>
    <property type="match status" value="1"/>
</dbReference>
<dbReference type="InterPro" id="IPR013320">
    <property type="entry name" value="ConA-like_dom_sf"/>
</dbReference>
<proteinExistence type="inferred from homology"/>
<feature type="domain" description="Beta-xylosidase C-terminal Concanavalin A-like" evidence="7">
    <location>
        <begin position="324"/>
        <end position="517"/>
    </location>
</feature>
<evidence type="ECO:0000256" key="2">
    <source>
        <dbReference type="ARBA" id="ARBA00022801"/>
    </source>
</evidence>
<dbReference type="PANTHER" id="PTHR42812">
    <property type="entry name" value="BETA-XYLOSIDASE"/>
    <property type="match status" value="1"/>
</dbReference>
<dbReference type="Pfam" id="PF17851">
    <property type="entry name" value="GH43_C2"/>
    <property type="match status" value="1"/>
</dbReference>
<dbReference type="GO" id="GO:0046556">
    <property type="term" value="F:alpha-L-arabinofuranosidase activity"/>
    <property type="evidence" value="ECO:0007669"/>
    <property type="project" value="UniProtKB-EC"/>
</dbReference>
<keyword evidence="11" id="KW-1185">Reference proteome</keyword>
<dbReference type="EC" id="3.2.1.55" evidence="9"/>
<evidence type="ECO:0000256" key="1">
    <source>
        <dbReference type="ARBA" id="ARBA00009865"/>
    </source>
</evidence>
<dbReference type="EMBL" id="JACHMV010000001">
    <property type="protein sequence ID" value="MBB4775014.1"/>
    <property type="molecule type" value="Genomic_DNA"/>
</dbReference>
<reference evidence="8" key="3">
    <citation type="submission" date="2023-12" db="EMBL/GenBank/DDBJ databases">
        <authorList>
            <person name="Sun Q."/>
            <person name="Inoue M."/>
        </authorList>
    </citation>
    <scope>NUCLEOTIDE SEQUENCE</scope>
    <source>
        <strain evidence="8">JCM 10667</strain>
    </source>
</reference>
<keyword evidence="2 6" id="KW-0378">Hydrolase</keyword>
<dbReference type="RefSeq" id="WP_184884030.1">
    <property type="nucleotide sequence ID" value="NZ_BAAAHD010000021.1"/>
</dbReference>
<feature type="active site" description="Proton acceptor" evidence="4">
    <location>
        <position position="18"/>
    </location>
</feature>
<evidence type="ECO:0000313" key="8">
    <source>
        <dbReference type="EMBL" id="GAA0560418.1"/>
    </source>
</evidence>
<evidence type="ECO:0000313" key="10">
    <source>
        <dbReference type="Proteomes" id="UP000549343"/>
    </source>
</evidence>
<evidence type="ECO:0000256" key="3">
    <source>
        <dbReference type="ARBA" id="ARBA00023295"/>
    </source>
</evidence>
<sequence>MTSAARFENPVLPGCHPDPSICRVGDDFYLVTSTFEWFPGLPVFHSRDLVHWRQIGHALDRPDQLPLQEVPASGGLYAPTLRHHAPPGGEGRFYLICTLVDSPEWSGHFVLTASDPAGPWSDAHRLDGEGIDPSLFFDDDGRAWCTGTRLTGRYEGHTEIWLREFDPSALALTGEEHVIWDGAVKDAIWSEGSHLYKIGGRYYLLTAEGGTALDHAVMAARADEVTGPYRGNPRNPVLTHRNLGAGHPIVGTGHADLVETPDGDWWMVLLGMRPHHGDRCVLGRETFLTPVTWEEGWPVTGGRVEPDPPVPALPPHPWPAVPQCDQFDGPELAPVWNVLRAPRERWWSLDERPGHLRLRVRPESLADVASPSFVGRRQQHRDFAAFTSLDFAPADEEWAGLALVQNNDFHVVLVSAADGIRLVKREQGIETVLAAAPAVSGPVRLGFEARGRWYRASYAPGDAAGPDGWTPLGDPVDGDILSSQVAGGFTGVYIGPYATANGRASTNHADFAWFEYRPL</sequence>
<name>A0A7W7IDE0_9ACTN</name>
<organism evidence="9 10">
    <name type="scientific">Actinomadura livida</name>
    <dbReference type="NCBI Taxonomy" id="79909"/>
    <lineage>
        <taxon>Bacteria</taxon>
        <taxon>Bacillati</taxon>
        <taxon>Actinomycetota</taxon>
        <taxon>Actinomycetes</taxon>
        <taxon>Streptosporangiales</taxon>
        <taxon>Thermomonosporaceae</taxon>
        <taxon>Actinomadura</taxon>
    </lineage>
</organism>
<feature type="active site" description="Proton donor" evidence="4">
    <location>
        <position position="191"/>
    </location>
</feature>
<evidence type="ECO:0000256" key="4">
    <source>
        <dbReference type="PIRSR" id="PIRSR606710-1"/>
    </source>
</evidence>
<comment type="similarity">
    <text evidence="1 6">Belongs to the glycosyl hydrolase 43 family.</text>
</comment>
<dbReference type="InterPro" id="IPR023296">
    <property type="entry name" value="Glyco_hydro_beta-prop_sf"/>
</dbReference>
<dbReference type="InterPro" id="IPR041542">
    <property type="entry name" value="GH43_C2"/>
</dbReference>
<dbReference type="EMBL" id="BAAAHD010000021">
    <property type="protein sequence ID" value="GAA0560418.1"/>
    <property type="molecule type" value="Genomic_DNA"/>
</dbReference>
<gene>
    <name evidence="9" type="ORF">F4557_003432</name>
    <name evidence="8" type="ORF">GCM10009546_23210</name>
</gene>
<comment type="caution">
    <text evidence="9">The sequence shown here is derived from an EMBL/GenBank/DDBJ whole genome shotgun (WGS) entry which is preliminary data.</text>
</comment>
<dbReference type="PANTHER" id="PTHR42812:SF12">
    <property type="entry name" value="BETA-XYLOSIDASE-RELATED"/>
    <property type="match status" value="1"/>
</dbReference>
<dbReference type="SUPFAM" id="SSF75005">
    <property type="entry name" value="Arabinanase/levansucrase/invertase"/>
    <property type="match status" value="1"/>
</dbReference>
<protein>
    <submittedName>
        <fullName evidence="9">Alpha-N-arabinofuranosidase</fullName>
        <ecNumber evidence="9">3.2.1.55</ecNumber>
    </submittedName>
    <submittedName>
        <fullName evidence="8">Glycoside hydrolase family 43 protein</fullName>
    </submittedName>
</protein>
<dbReference type="AlphaFoldDB" id="A0A7W7IDE0"/>
<feature type="site" description="Important for catalytic activity, responsible for pKa modulation of the active site Glu and correct orientation of both the proton donor and substrate" evidence="5">
    <location>
        <position position="132"/>
    </location>
</feature>
<evidence type="ECO:0000313" key="9">
    <source>
        <dbReference type="EMBL" id="MBB4775014.1"/>
    </source>
</evidence>
<dbReference type="SUPFAM" id="SSF49899">
    <property type="entry name" value="Concanavalin A-like lectins/glucanases"/>
    <property type="match status" value="1"/>
</dbReference>
<reference evidence="8 11" key="1">
    <citation type="journal article" date="2019" name="Int. J. Syst. Evol. Microbiol.">
        <title>The Global Catalogue of Microorganisms (GCM) 10K type strain sequencing project: providing services to taxonomists for standard genome sequencing and annotation.</title>
        <authorList>
            <consortium name="The Broad Institute Genomics Platform"/>
            <consortium name="The Broad Institute Genome Sequencing Center for Infectious Disease"/>
            <person name="Wu L."/>
            <person name="Ma J."/>
        </authorList>
    </citation>
    <scope>NUCLEOTIDE SEQUENCE [LARGE SCALE GENOMIC DNA]</scope>
    <source>
        <strain evidence="8 11">JCM 10667</strain>
    </source>
</reference>
<dbReference type="InterPro" id="IPR006710">
    <property type="entry name" value="Glyco_hydro_43"/>
</dbReference>
<keyword evidence="3 6" id="KW-0326">Glycosidase</keyword>
<evidence type="ECO:0000259" key="7">
    <source>
        <dbReference type="Pfam" id="PF17851"/>
    </source>
</evidence>
<dbReference type="Pfam" id="PF04616">
    <property type="entry name" value="Glyco_hydro_43"/>
    <property type="match status" value="1"/>
</dbReference>